<dbReference type="Pfam" id="PF00551">
    <property type="entry name" value="Formyl_trans_N"/>
    <property type="match status" value="1"/>
</dbReference>
<dbReference type="InterPro" id="IPR011034">
    <property type="entry name" value="Formyl_transferase-like_C_sf"/>
</dbReference>
<name>A0A6J7CHU8_9ZZZZ</name>
<dbReference type="CDD" id="cd08704">
    <property type="entry name" value="Met_tRNA_FMT_C"/>
    <property type="match status" value="1"/>
</dbReference>
<evidence type="ECO:0000259" key="6">
    <source>
        <dbReference type="Pfam" id="PF02911"/>
    </source>
</evidence>
<evidence type="ECO:0000313" key="7">
    <source>
        <dbReference type="EMBL" id="CAB4857400.1"/>
    </source>
</evidence>
<keyword evidence="4" id="KW-0648">Protein biosynthesis</keyword>
<dbReference type="InterPro" id="IPR041711">
    <property type="entry name" value="Met-tRNA-FMT_N"/>
</dbReference>
<keyword evidence="3" id="KW-0808">Transferase</keyword>
<sequence>MRIGVAATPDVALPTLEWLLTSSHEVCCVISQPDRPAGRGRDISPSPVSKWALAHEITLLRPESSEELIGAIDDLDLVITIGYGVILPKAVLILPRYGFINLHFSLLPAYRGAAPVQRAIENGEHETGVSVFALDEGMDTGPMYRSRKIAIHEDWRTEEVLEALSHLGPQVIDETLSDISMNVQPVAQSGQTSTAKKISKLEALIDWQLEAEIIVRKVRAFHPAPGAWTKWRGESFKINQAHAVNVPLLPGEITSTNDGVYVGCGKSTSIALVSVVPSGKREMSAQEWARGAKLSIGAAFG</sequence>
<dbReference type="EMBL" id="CAFBLH010000004">
    <property type="protein sequence ID" value="CAB4857400.1"/>
    <property type="molecule type" value="Genomic_DNA"/>
</dbReference>
<dbReference type="PANTHER" id="PTHR11138">
    <property type="entry name" value="METHIONYL-TRNA FORMYLTRANSFERASE"/>
    <property type="match status" value="1"/>
</dbReference>
<feature type="domain" description="Formyl transferase C-terminal" evidence="6">
    <location>
        <begin position="197"/>
        <end position="292"/>
    </location>
</feature>
<evidence type="ECO:0000256" key="3">
    <source>
        <dbReference type="ARBA" id="ARBA00022679"/>
    </source>
</evidence>
<dbReference type="CDD" id="cd08646">
    <property type="entry name" value="FMT_core_Met-tRNA-FMT_N"/>
    <property type="match status" value="1"/>
</dbReference>
<feature type="domain" description="Formyl transferase N-terminal" evidence="5">
    <location>
        <begin position="18"/>
        <end position="174"/>
    </location>
</feature>
<dbReference type="InterPro" id="IPR036477">
    <property type="entry name" value="Formyl_transf_N_sf"/>
</dbReference>
<dbReference type="SUPFAM" id="SSF53328">
    <property type="entry name" value="Formyltransferase"/>
    <property type="match status" value="1"/>
</dbReference>
<dbReference type="NCBIfam" id="TIGR00460">
    <property type="entry name" value="fmt"/>
    <property type="match status" value="1"/>
</dbReference>
<dbReference type="Gene3D" id="3.40.50.12230">
    <property type="match status" value="1"/>
</dbReference>
<dbReference type="HAMAP" id="MF_00182">
    <property type="entry name" value="Formyl_trans"/>
    <property type="match status" value="1"/>
</dbReference>
<dbReference type="InterPro" id="IPR002376">
    <property type="entry name" value="Formyl_transf_N"/>
</dbReference>
<evidence type="ECO:0000256" key="4">
    <source>
        <dbReference type="ARBA" id="ARBA00022917"/>
    </source>
</evidence>
<dbReference type="GO" id="GO:0005829">
    <property type="term" value="C:cytosol"/>
    <property type="evidence" value="ECO:0007669"/>
    <property type="project" value="TreeGrafter"/>
</dbReference>
<dbReference type="EC" id="2.1.2.9" evidence="2"/>
<gene>
    <name evidence="7" type="ORF">UFOPK3342_00239</name>
</gene>
<dbReference type="AlphaFoldDB" id="A0A6J7CHU8"/>
<dbReference type="GO" id="GO:0004479">
    <property type="term" value="F:methionyl-tRNA formyltransferase activity"/>
    <property type="evidence" value="ECO:0007669"/>
    <property type="project" value="UniProtKB-EC"/>
</dbReference>
<evidence type="ECO:0000259" key="5">
    <source>
        <dbReference type="Pfam" id="PF00551"/>
    </source>
</evidence>
<organism evidence="7">
    <name type="scientific">freshwater metagenome</name>
    <dbReference type="NCBI Taxonomy" id="449393"/>
    <lineage>
        <taxon>unclassified sequences</taxon>
        <taxon>metagenomes</taxon>
        <taxon>ecological metagenomes</taxon>
    </lineage>
</organism>
<dbReference type="InterPro" id="IPR005794">
    <property type="entry name" value="Fmt"/>
</dbReference>
<reference evidence="7" key="1">
    <citation type="submission" date="2020-05" db="EMBL/GenBank/DDBJ databases">
        <authorList>
            <person name="Chiriac C."/>
            <person name="Salcher M."/>
            <person name="Ghai R."/>
            <person name="Kavagutti S V."/>
        </authorList>
    </citation>
    <scope>NUCLEOTIDE SEQUENCE</scope>
</reference>
<evidence type="ECO:0000256" key="1">
    <source>
        <dbReference type="ARBA" id="ARBA00010699"/>
    </source>
</evidence>
<dbReference type="InterPro" id="IPR005793">
    <property type="entry name" value="Formyl_trans_C"/>
</dbReference>
<proteinExistence type="inferred from homology"/>
<accession>A0A6J7CHU8</accession>
<dbReference type="SUPFAM" id="SSF50486">
    <property type="entry name" value="FMT C-terminal domain-like"/>
    <property type="match status" value="1"/>
</dbReference>
<dbReference type="InterPro" id="IPR044135">
    <property type="entry name" value="Met-tRNA-FMT_C"/>
</dbReference>
<protein>
    <recommendedName>
        <fullName evidence="2">methionyl-tRNA formyltransferase</fullName>
        <ecNumber evidence="2">2.1.2.9</ecNumber>
    </recommendedName>
</protein>
<evidence type="ECO:0000256" key="2">
    <source>
        <dbReference type="ARBA" id="ARBA00012261"/>
    </source>
</evidence>
<comment type="similarity">
    <text evidence="1">Belongs to the Fmt family.</text>
</comment>
<dbReference type="Pfam" id="PF02911">
    <property type="entry name" value="Formyl_trans_C"/>
    <property type="match status" value="1"/>
</dbReference>
<dbReference type="PANTHER" id="PTHR11138:SF5">
    <property type="entry name" value="METHIONYL-TRNA FORMYLTRANSFERASE, MITOCHONDRIAL"/>
    <property type="match status" value="1"/>
</dbReference>